<dbReference type="OrthoDB" id="2912905at2759"/>
<proteinExistence type="predicted"/>
<gene>
    <name evidence="2" type="ORF">BT96DRAFT_1002654</name>
</gene>
<feature type="region of interest" description="Disordered" evidence="1">
    <location>
        <begin position="107"/>
        <end position="140"/>
    </location>
</feature>
<feature type="region of interest" description="Disordered" evidence="1">
    <location>
        <begin position="154"/>
        <end position="304"/>
    </location>
</feature>
<evidence type="ECO:0000313" key="3">
    <source>
        <dbReference type="Proteomes" id="UP000799118"/>
    </source>
</evidence>
<dbReference type="AlphaFoldDB" id="A0A6A4GY82"/>
<feature type="compositionally biased region" description="Basic and acidic residues" evidence="1">
    <location>
        <begin position="122"/>
        <end position="139"/>
    </location>
</feature>
<keyword evidence="3" id="KW-1185">Reference proteome</keyword>
<dbReference type="EMBL" id="ML769672">
    <property type="protein sequence ID" value="KAE9390044.1"/>
    <property type="molecule type" value="Genomic_DNA"/>
</dbReference>
<dbReference type="Proteomes" id="UP000799118">
    <property type="component" value="Unassembled WGS sequence"/>
</dbReference>
<evidence type="ECO:0000313" key="2">
    <source>
        <dbReference type="EMBL" id="KAE9390044.1"/>
    </source>
</evidence>
<feature type="compositionally biased region" description="Basic residues" evidence="1">
    <location>
        <begin position="188"/>
        <end position="197"/>
    </location>
</feature>
<sequence length="514" mass="56226">MPPQKNKQPKDTAVSAAAVEQRPTQKCSVTTTEPAESTPVPTKKAAKEAVMSTWQLCTTKDKLSIAPKPCRTHAQVLADEEQHERELEAQLAEVKANQLKLAEMELDEEDAQAEAECGSTEYQKDPSDKDKPFFNADDKMDVDEADETIVSKAEKHCQLKPARDETTEAVNQVQEELRAKRASISSKSKGHSGKKAKVLNAGNPKAIADEGDGTDLGGLNDEDADAVKPPIPVLKPKAKRSNELVKVKVPKSASKSIKTPPAKSKPTNTATKRTAVKEEIKKESSSDSIKISTPTPKSKQLPKFPQTLWNTQGTDTMYGLLFCSDQPFVGFAKGPKFLEIVKEVFNGLCPGSIYKVTEGEALYARAYSCCCKEQSLTGSKSKDVVEAFFAQDIYSDNPVARKAYARYALQKDGPLRHGIPIGLLGLAVAGLKRVFRMYTATGNQEVGPVFTLININNAVEGYAWLATKMSESRWEKLQALCDFTIVKKVTMDDEAFEISGAHHLMYDASSPPPK</sequence>
<accession>A0A6A4GY82</accession>
<evidence type="ECO:0000256" key="1">
    <source>
        <dbReference type="SAM" id="MobiDB-lite"/>
    </source>
</evidence>
<feature type="compositionally biased region" description="Basic and acidic residues" evidence="1">
    <location>
        <begin position="275"/>
        <end position="285"/>
    </location>
</feature>
<feature type="compositionally biased region" description="Polar residues" evidence="1">
    <location>
        <begin position="22"/>
        <end position="35"/>
    </location>
</feature>
<organism evidence="2 3">
    <name type="scientific">Gymnopus androsaceus JB14</name>
    <dbReference type="NCBI Taxonomy" id="1447944"/>
    <lineage>
        <taxon>Eukaryota</taxon>
        <taxon>Fungi</taxon>
        <taxon>Dikarya</taxon>
        <taxon>Basidiomycota</taxon>
        <taxon>Agaricomycotina</taxon>
        <taxon>Agaricomycetes</taxon>
        <taxon>Agaricomycetidae</taxon>
        <taxon>Agaricales</taxon>
        <taxon>Marasmiineae</taxon>
        <taxon>Omphalotaceae</taxon>
        <taxon>Gymnopus</taxon>
    </lineage>
</organism>
<feature type="compositionally biased region" description="Basic and acidic residues" evidence="1">
    <location>
        <begin position="154"/>
        <end position="166"/>
    </location>
</feature>
<protein>
    <submittedName>
        <fullName evidence="2">Uncharacterized protein</fullName>
    </submittedName>
</protein>
<name>A0A6A4GY82_9AGAR</name>
<reference evidence="2" key="1">
    <citation type="journal article" date="2019" name="Environ. Microbiol.">
        <title>Fungal ecological strategies reflected in gene transcription - a case study of two litter decomposers.</title>
        <authorList>
            <person name="Barbi F."/>
            <person name="Kohler A."/>
            <person name="Barry K."/>
            <person name="Baskaran P."/>
            <person name="Daum C."/>
            <person name="Fauchery L."/>
            <person name="Ihrmark K."/>
            <person name="Kuo A."/>
            <person name="LaButti K."/>
            <person name="Lipzen A."/>
            <person name="Morin E."/>
            <person name="Grigoriev I.V."/>
            <person name="Henrissat B."/>
            <person name="Lindahl B."/>
            <person name="Martin F."/>
        </authorList>
    </citation>
    <scope>NUCLEOTIDE SEQUENCE</scope>
    <source>
        <strain evidence="2">JB14</strain>
    </source>
</reference>
<feature type="region of interest" description="Disordered" evidence="1">
    <location>
        <begin position="1"/>
        <end position="46"/>
    </location>
</feature>